<evidence type="ECO:0000313" key="10">
    <source>
        <dbReference type="EMBL" id="MBT9144323.1"/>
    </source>
</evidence>
<feature type="binding site" evidence="7">
    <location>
        <begin position="329"/>
        <end position="336"/>
    </location>
    <ligand>
        <name>ATP</name>
        <dbReference type="ChEBI" id="CHEBI:30616"/>
    </ligand>
</feature>
<dbReference type="SMART" id="SM00533">
    <property type="entry name" value="MUTSd"/>
    <property type="match status" value="1"/>
</dbReference>
<dbReference type="Gene3D" id="3.30.1370.110">
    <property type="match status" value="1"/>
</dbReference>
<keyword evidence="8" id="KW-0175">Coiled coil</keyword>
<dbReference type="InterPro" id="IPR036063">
    <property type="entry name" value="Smr_dom_sf"/>
</dbReference>
<dbReference type="InterPro" id="IPR036187">
    <property type="entry name" value="DNA_mismatch_repair_MutS_sf"/>
</dbReference>
<dbReference type="FunFam" id="3.40.50.300:FF:000830">
    <property type="entry name" value="Endonuclease MutS2"/>
    <property type="match status" value="1"/>
</dbReference>
<dbReference type="SUPFAM" id="SSF52540">
    <property type="entry name" value="P-loop containing nucleoside triphosphate hydrolases"/>
    <property type="match status" value="1"/>
</dbReference>
<evidence type="ECO:0000256" key="6">
    <source>
        <dbReference type="ARBA" id="ARBA00023125"/>
    </source>
</evidence>
<keyword evidence="4 7" id="KW-0067">ATP-binding</keyword>
<keyword evidence="2 7" id="KW-0547">Nucleotide-binding</keyword>
<evidence type="ECO:0000256" key="8">
    <source>
        <dbReference type="SAM" id="Coils"/>
    </source>
</evidence>
<comment type="function">
    <text evidence="7">Endonuclease that is involved in the suppression of homologous recombination and thus may have a key role in the control of bacterial genetic diversity.</text>
</comment>
<dbReference type="GO" id="GO:0004519">
    <property type="term" value="F:endonuclease activity"/>
    <property type="evidence" value="ECO:0007669"/>
    <property type="project" value="UniProtKB-UniRule"/>
</dbReference>
<dbReference type="InterPro" id="IPR045076">
    <property type="entry name" value="MutS"/>
</dbReference>
<dbReference type="SMART" id="SM00534">
    <property type="entry name" value="MUTSac"/>
    <property type="match status" value="1"/>
</dbReference>
<comment type="caution">
    <text evidence="10">The sequence shown here is derived from an EMBL/GenBank/DDBJ whole genome shotgun (WGS) entry which is preliminary data.</text>
</comment>
<feature type="domain" description="Smr" evidence="9">
    <location>
        <begin position="708"/>
        <end position="781"/>
    </location>
</feature>
<sequence length="782" mass="88325">MNQHTLKTFEYYSILEKVKEYSLTNEGKDFILNIKPYTDFEEVEKLLLETGEAMSFLLNNNHPLRGLKSIKEPLAMLGHSGILSPREIWDIATNLQIIGNFQQTMRNRAGYPHLNKIVKSVSIFPEITRTIINSFAEDGTVLDSASAELKTIRKRIIILKERLRSAIEGIINNSNYKAILQDYYVTERNGRWVVPVKSDFKNSFPGIVHDISSSGSTVFMEPLSTIPISNDLVTLEKKEMEEIRRILKEFSEKMKSYLPELEYLLQSTIHLESLFARALFGTSFKGSIPELVKDKKIEIVGGKHPLLNVEVVPVDIEIGSSYRTLIITGPNTGGKTVTLKMVGLFTLLVQSGFPIPALKATFGVFPKIFADIGDEQSITQNMSTFSSHLGNISSFIKDVDEDSLVILDELGAGTDPQEGSALAYSITSYLHYLKPLLIISTHHGNLKTFAYSFPQSANGSMEFNLESLKPTYRLIIGVPGRSYALFIASNLGIPETIISQANSYLPESQKEFSELVKNLEEARLSYEAKRKEYDRLSTESEDIITYYNNQTKELKLKKQKVLSEIRIENKNEIEKMLNSMKEALKSLSEQKTSLKVAQKIYQEQKEQAESFLNTLQTKELEAVKPQGLISPEEVTAGDEVFIETLNKFGTVLKIFSTRNTALIQIGALNTEIPFKSIKVRTNTSKYQERLVDKNYPSPVTYQSIPPTIDLHGMRGEEAINLLDQYIEQAYLSNYTQVRIIHGIGKGILKRLVRDYLKKHPYISNFSADPDDGEGVTLILFNR</sequence>
<dbReference type="HAMAP" id="MF_00092">
    <property type="entry name" value="MutS2"/>
    <property type="match status" value="1"/>
</dbReference>
<dbReference type="SMART" id="SM00463">
    <property type="entry name" value="SMR"/>
    <property type="match status" value="1"/>
</dbReference>
<dbReference type="PANTHER" id="PTHR48466">
    <property type="entry name" value="OS10G0509000 PROTEIN-RELATED"/>
    <property type="match status" value="1"/>
</dbReference>
<evidence type="ECO:0000256" key="1">
    <source>
        <dbReference type="ARBA" id="ARBA00022730"/>
    </source>
</evidence>
<keyword evidence="6 7" id="KW-0238">DNA-binding</keyword>
<comment type="subunit">
    <text evidence="7">Homodimer. Binds to stalled ribosomes, contacting rRNA.</text>
</comment>
<dbReference type="SUPFAM" id="SSF48334">
    <property type="entry name" value="DNA repair protein MutS, domain III"/>
    <property type="match status" value="1"/>
</dbReference>
<keyword evidence="5 7" id="KW-0694">RNA-binding</keyword>
<feature type="coiled-coil region" evidence="8">
    <location>
        <begin position="570"/>
        <end position="621"/>
    </location>
</feature>
<dbReference type="InterPro" id="IPR002625">
    <property type="entry name" value="Smr_dom"/>
</dbReference>
<evidence type="ECO:0000256" key="4">
    <source>
        <dbReference type="ARBA" id="ARBA00022840"/>
    </source>
</evidence>
<dbReference type="InterPro" id="IPR046893">
    <property type="entry name" value="MSSS"/>
</dbReference>
<dbReference type="InterPro" id="IPR027417">
    <property type="entry name" value="P-loop_NTPase"/>
</dbReference>
<comment type="function">
    <text evidence="7">Acts as a ribosome collision sensor, splitting the ribosome into its 2 subunits. Detects stalled/collided 70S ribosomes which it binds and splits by an ATP-hydrolysis driven conformational change. Acts upstream of the ribosome quality control system (RQC), a ribosome-associated complex that mediates the extraction of incompletely synthesized nascent chains from stalled ribosomes and their subsequent degradation. Probably generates substrates for RQC.</text>
</comment>
<dbReference type="AlphaFoldDB" id="A0A9E2BEW0"/>
<organism evidence="10 11">
    <name type="scientific">Psychracetigena formicireducens</name>
    <dbReference type="NCBI Taxonomy" id="2986056"/>
    <lineage>
        <taxon>Bacteria</taxon>
        <taxon>Bacillati</taxon>
        <taxon>Candidatus Lithacetigenota</taxon>
        <taxon>Candidatus Psychracetigena</taxon>
    </lineage>
</organism>
<dbReference type="InterPro" id="IPR005747">
    <property type="entry name" value="MutS2"/>
</dbReference>
<dbReference type="NCBIfam" id="TIGR01069">
    <property type="entry name" value="mutS2"/>
    <property type="match status" value="1"/>
</dbReference>
<comment type="similarity">
    <text evidence="7">Belongs to the DNA mismatch repair MutS family. MutS2 subfamily.</text>
</comment>
<evidence type="ECO:0000256" key="3">
    <source>
        <dbReference type="ARBA" id="ARBA00022801"/>
    </source>
</evidence>
<dbReference type="GO" id="GO:0072344">
    <property type="term" value="P:rescue of stalled ribosome"/>
    <property type="evidence" value="ECO:0007669"/>
    <property type="project" value="UniProtKB-UniRule"/>
</dbReference>
<evidence type="ECO:0000256" key="7">
    <source>
        <dbReference type="HAMAP-Rule" id="MF_00092"/>
    </source>
</evidence>
<dbReference type="PROSITE" id="PS00486">
    <property type="entry name" value="DNA_MISMATCH_REPAIR_2"/>
    <property type="match status" value="1"/>
</dbReference>
<dbReference type="PIRSF" id="PIRSF005814">
    <property type="entry name" value="MutS_YshD"/>
    <property type="match status" value="1"/>
</dbReference>
<proteinExistence type="inferred from homology"/>
<dbReference type="GO" id="GO:0016887">
    <property type="term" value="F:ATP hydrolysis activity"/>
    <property type="evidence" value="ECO:0007669"/>
    <property type="project" value="InterPro"/>
</dbReference>
<keyword evidence="7" id="KW-0540">Nuclease</keyword>
<dbReference type="GO" id="GO:0043023">
    <property type="term" value="F:ribosomal large subunit binding"/>
    <property type="evidence" value="ECO:0007669"/>
    <property type="project" value="UniProtKB-UniRule"/>
</dbReference>
<gene>
    <name evidence="7 10" type="primary">mutS2</name>
    <name evidence="7" type="synonym">rqcU</name>
    <name evidence="10" type="ORF">DDT42_00158</name>
</gene>
<dbReference type="Proteomes" id="UP000811545">
    <property type="component" value="Unassembled WGS sequence"/>
</dbReference>
<dbReference type="SUPFAM" id="SSF160443">
    <property type="entry name" value="SMR domain-like"/>
    <property type="match status" value="1"/>
</dbReference>
<dbReference type="Pfam" id="PF01713">
    <property type="entry name" value="Smr"/>
    <property type="match status" value="1"/>
</dbReference>
<keyword evidence="3 7" id="KW-0378">Hydrolase</keyword>
<dbReference type="EC" id="3.1.-.-" evidence="7"/>
<accession>A0A9E2BEW0</accession>
<dbReference type="GO" id="GO:0030983">
    <property type="term" value="F:mismatched DNA binding"/>
    <property type="evidence" value="ECO:0007669"/>
    <property type="project" value="InterPro"/>
</dbReference>
<evidence type="ECO:0000259" key="9">
    <source>
        <dbReference type="PROSITE" id="PS50828"/>
    </source>
</evidence>
<dbReference type="GO" id="GO:0045910">
    <property type="term" value="P:negative regulation of DNA recombination"/>
    <property type="evidence" value="ECO:0007669"/>
    <property type="project" value="InterPro"/>
</dbReference>
<dbReference type="GO" id="GO:0005524">
    <property type="term" value="F:ATP binding"/>
    <property type="evidence" value="ECO:0007669"/>
    <property type="project" value="UniProtKB-UniRule"/>
</dbReference>
<dbReference type="InterPro" id="IPR000432">
    <property type="entry name" value="DNA_mismatch_repair_MutS_C"/>
</dbReference>
<keyword evidence="1 7" id="KW-0699">rRNA-binding</keyword>
<dbReference type="GO" id="GO:0140664">
    <property type="term" value="F:ATP-dependent DNA damage sensor activity"/>
    <property type="evidence" value="ECO:0007669"/>
    <property type="project" value="InterPro"/>
</dbReference>
<dbReference type="InterPro" id="IPR007696">
    <property type="entry name" value="DNA_mismatch_repair_MutS_core"/>
</dbReference>
<dbReference type="Gene3D" id="3.40.50.300">
    <property type="entry name" value="P-loop containing nucleotide triphosphate hydrolases"/>
    <property type="match status" value="1"/>
</dbReference>
<feature type="coiled-coil region" evidence="8">
    <location>
        <begin position="512"/>
        <end position="539"/>
    </location>
</feature>
<dbReference type="PROSITE" id="PS50828">
    <property type="entry name" value="SMR"/>
    <property type="match status" value="1"/>
</dbReference>
<keyword evidence="7 10" id="KW-0255">Endonuclease</keyword>
<evidence type="ECO:0000313" key="11">
    <source>
        <dbReference type="Proteomes" id="UP000811545"/>
    </source>
</evidence>
<dbReference type="PANTHER" id="PTHR48466:SF2">
    <property type="entry name" value="OS10G0509000 PROTEIN"/>
    <property type="match status" value="1"/>
</dbReference>
<dbReference type="Pfam" id="PF20297">
    <property type="entry name" value="MSSS"/>
    <property type="match status" value="1"/>
</dbReference>
<dbReference type="Pfam" id="PF00488">
    <property type="entry name" value="MutS_V"/>
    <property type="match status" value="1"/>
</dbReference>
<dbReference type="EMBL" id="QLTW01000004">
    <property type="protein sequence ID" value="MBT9144323.1"/>
    <property type="molecule type" value="Genomic_DNA"/>
</dbReference>
<reference evidence="10 11" key="1">
    <citation type="journal article" date="2021" name="bioRxiv">
        <title>Unique metabolic strategies in Hadean analogues reveal hints for primordial physiology.</title>
        <authorList>
            <person name="Nobu M.K."/>
            <person name="Nakai R."/>
            <person name="Tamazawa S."/>
            <person name="Mori H."/>
            <person name="Toyoda A."/>
            <person name="Ijiri A."/>
            <person name="Suzuki S."/>
            <person name="Kurokawa K."/>
            <person name="Kamagata Y."/>
            <person name="Tamaki H."/>
        </authorList>
    </citation>
    <scope>NUCLEOTIDE SEQUENCE [LARGE SCALE GENOMIC DNA]</scope>
    <source>
        <strain evidence="10">BS525</strain>
    </source>
</reference>
<evidence type="ECO:0000256" key="5">
    <source>
        <dbReference type="ARBA" id="ARBA00022884"/>
    </source>
</evidence>
<evidence type="ECO:0000256" key="2">
    <source>
        <dbReference type="ARBA" id="ARBA00022741"/>
    </source>
</evidence>
<dbReference type="GO" id="GO:0006298">
    <property type="term" value="P:mismatch repair"/>
    <property type="evidence" value="ECO:0007669"/>
    <property type="project" value="InterPro"/>
</dbReference>
<dbReference type="GO" id="GO:0019843">
    <property type="term" value="F:rRNA binding"/>
    <property type="evidence" value="ECO:0007669"/>
    <property type="project" value="UniProtKB-UniRule"/>
</dbReference>
<dbReference type="EC" id="3.6.4.-" evidence="7"/>
<protein>
    <recommendedName>
        <fullName evidence="7">Endonuclease MutS2</fullName>
        <ecNumber evidence="7">3.1.-.-</ecNumber>
    </recommendedName>
    <alternativeName>
        <fullName evidence="7">Ribosome-associated protein quality control-upstream factor</fullName>
        <shortName evidence="7">RQC-upstream factor</shortName>
        <shortName evidence="7">RqcU</shortName>
        <ecNumber evidence="7">3.6.4.-</ecNumber>
    </alternativeName>
</protein>
<name>A0A9E2BEW0_PSYF1</name>